<gene>
    <name evidence="1" type="ORF">M123_0682</name>
</gene>
<dbReference type="EMBL" id="JGDS01000034">
    <property type="protein sequence ID" value="EXZ74971.1"/>
    <property type="molecule type" value="Genomic_DNA"/>
</dbReference>
<sequence length="216" mass="25094">MTESHVKILESLDDDICNYLADLMTQKIVQVAKDFQRHQVLEYISKHPEQLETTFEDYIMCLFSHSVGQAYIRLSKKGLKCVWGMIGKAIKGEPLLSAVDEISEKELQVATQFMSFQLWKLICELQNTCIISDKQASNYLIKYIKTHHNGYALIPVHLGEAGKLKSVYRTLKTTSKDTLNNIFYRKYKGYTYLEKPFKGDCYRYLINNLDNYSFSI</sequence>
<organism evidence="1 2">
    <name type="scientific">Bacteroides fragilis str. 3976T8</name>
    <dbReference type="NCBI Taxonomy" id="1339314"/>
    <lineage>
        <taxon>Bacteria</taxon>
        <taxon>Pseudomonadati</taxon>
        <taxon>Bacteroidota</taxon>
        <taxon>Bacteroidia</taxon>
        <taxon>Bacteroidales</taxon>
        <taxon>Bacteroidaceae</taxon>
        <taxon>Bacteroides</taxon>
    </lineage>
</organism>
<dbReference type="Proteomes" id="UP000020938">
    <property type="component" value="Unassembled WGS sequence"/>
</dbReference>
<reference evidence="1 2" key="1">
    <citation type="submission" date="2014-02" db="EMBL/GenBank/DDBJ databases">
        <authorList>
            <person name="Sears C."/>
            <person name="Carroll K."/>
            <person name="Sack B.R."/>
            <person name="Qadri F."/>
            <person name="Myers L.L."/>
            <person name="Chung G.-T."/>
            <person name="Escheverria P."/>
            <person name="Fraser C.M."/>
            <person name="Sadzewicz L."/>
            <person name="Shefchek K.A."/>
            <person name="Tallon L."/>
            <person name="Das S.P."/>
            <person name="Daugherty S."/>
            <person name="Mongodin E.F."/>
        </authorList>
    </citation>
    <scope>NUCLEOTIDE SEQUENCE [LARGE SCALE GENOMIC DNA]</scope>
    <source>
        <strain evidence="1 2">3976T8</strain>
    </source>
</reference>
<evidence type="ECO:0000313" key="1">
    <source>
        <dbReference type="EMBL" id="EXZ74971.1"/>
    </source>
</evidence>
<dbReference type="RefSeq" id="WP_057261257.1">
    <property type="nucleotide sequence ID" value="NZ_JGDS01000034.1"/>
</dbReference>
<accession>A0A016ECY5</accession>
<protein>
    <submittedName>
        <fullName evidence="1">Uncharacterized protein</fullName>
    </submittedName>
</protein>
<name>A0A016ECY5_BACFG</name>
<proteinExistence type="predicted"/>
<dbReference type="AlphaFoldDB" id="A0A016ECY5"/>
<evidence type="ECO:0000313" key="2">
    <source>
        <dbReference type="Proteomes" id="UP000020938"/>
    </source>
</evidence>
<comment type="caution">
    <text evidence="1">The sequence shown here is derived from an EMBL/GenBank/DDBJ whole genome shotgun (WGS) entry which is preliminary data.</text>
</comment>
<dbReference type="PATRIC" id="fig|1339314.3.peg.928"/>